<reference evidence="5" key="1">
    <citation type="submission" date="2011-04" db="EMBL/GenBank/DDBJ databases">
        <title>The complete genome of Treponema brennaborense DSM 12168.</title>
        <authorList>
            <person name="Lucas S."/>
            <person name="Han J."/>
            <person name="Lapidus A."/>
            <person name="Bruce D."/>
            <person name="Goodwin L."/>
            <person name="Pitluck S."/>
            <person name="Peters L."/>
            <person name="Kyrpides N."/>
            <person name="Mavromatis K."/>
            <person name="Ivanova N."/>
            <person name="Mikhailova N."/>
            <person name="Pagani I."/>
            <person name="Teshima H."/>
            <person name="Detter J.C."/>
            <person name="Tapia R."/>
            <person name="Han C."/>
            <person name="Land M."/>
            <person name="Hauser L."/>
            <person name="Markowitz V."/>
            <person name="Cheng J.-F."/>
            <person name="Hugenholtz P."/>
            <person name="Woyke T."/>
            <person name="Wu D."/>
            <person name="Gronow S."/>
            <person name="Wellnitz S."/>
            <person name="Brambilla E."/>
            <person name="Klenk H.-P."/>
            <person name="Eisen J.A."/>
        </authorList>
    </citation>
    <scope>NUCLEOTIDE SEQUENCE [LARGE SCALE GENOMIC DNA]</scope>
    <source>
        <strain evidence="5">DSM 12168 / CIP 105900 / DD5/3</strain>
    </source>
</reference>
<dbReference type="InterPro" id="IPR011765">
    <property type="entry name" value="Pept_M16_N"/>
</dbReference>
<accession>F4LJD7</accession>
<dbReference type="OrthoDB" id="9811314at2"/>
<dbReference type="GO" id="GO:0046872">
    <property type="term" value="F:metal ion binding"/>
    <property type="evidence" value="ECO:0007669"/>
    <property type="project" value="InterPro"/>
</dbReference>
<dbReference type="STRING" id="906968.Trebr_1964"/>
<dbReference type="PANTHER" id="PTHR11851:SF49">
    <property type="entry name" value="MITOCHONDRIAL-PROCESSING PEPTIDASE SUBUNIT ALPHA"/>
    <property type="match status" value="1"/>
</dbReference>
<comment type="similarity">
    <text evidence="1">Belongs to the peptidase M16 family.</text>
</comment>
<dbReference type="InterPro" id="IPR050361">
    <property type="entry name" value="MPP/UQCRC_Complex"/>
</dbReference>
<dbReference type="Gene3D" id="3.30.830.10">
    <property type="entry name" value="Metalloenzyme, LuxS/M16 peptidase-like"/>
    <property type="match status" value="2"/>
</dbReference>
<dbReference type="GO" id="GO:0004222">
    <property type="term" value="F:metalloendopeptidase activity"/>
    <property type="evidence" value="ECO:0007669"/>
    <property type="project" value="UniProtKB-EC"/>
</dbReference>
<feature type="domain" description="Peptidase M16 N-terminal" evidence="2">
    <location>
        <begin position="20"/>
        <end position="159"/>
    </location>
</feature>
<dbReference type="eggNOG" id="COG0612">
    <property type="taxonomic scope" value="Bacteria"/>
</dbReference>
<protein>
    <submittedName>
        <fullName evidence="4">Processing peptidase</fullName>
        <ecNumber evidence="4">3.4.24.64</ecNumber>
    </submittedName>
</protein>
<dbReference type="RefSeq" id="WP_013759086.1">
    <property type="nucleotide sequence ID" value="NC_015500.1"/>
</dbReference>
<dbReference type="InterPro" id="IPR007863">
    <property type="entry name" value="Peptidase_M16_C"/>
</dbReference>
<name>F4LJD7_TREBD</name>
<feature type="domain" description="Peptidase M16 C-terminal" evidence="3">
    <location>
        <begin position="166"/>
        <end position="342"/>
    </location>
</feature>
<dbReference type="Pfam" id="PF00675">
    <property type="entry name" value="Peptidase_M16"/>
    <property type="match status" value="1"/>
</dbReference>
<dbReference type="HOGENOM" id="CLU_009902_3_3_12"/>
<dbReference type="InterPro" id="IPR011249">
    <property type="entry name" value="Metalloenz_LuxS/M16"/>
</dbReference>
<keyword evidence="5" id="KW-1185">Reference proteome</keyword>
<evidence type="ECO:0000256" key="1">
    <source>
        <dbReference type="ARBA" id="ARBA00007261"/>
    </source>
</evidence>
<evidence type="ECO:0000259" key="3">
    <source>
        <dbReference type="Pfam" id="PF05193"/>
    </source>
</evidence>
<sequence length="432" mass="48581">MSVSTQILTNKTVLVTEPVAEVQTAAIGFWFRAGSRYERPGERGVTHFAEHLLFKGTDTRRAFDIASSFDRIGGYINAFTERENVCVYCVVPAVHVQTALDILCDMTERSVFDPEEVERERAVIESEIISSQDDAEEAALDAASEAVWPNHPVSASISGSVKDVEKLTRDQVYRWYRERFASGALTVCLAGNIDAASAARRLETLSVRSEPPADDIGLVVSAPEWKRGVVFQEAPFRQTQFFAQFPLPVPFDERQYYSWAILNALAGDTMSSRLFQKLREESGFCYNVYSFTTFYADAGCWCAYASSAKRYGLRLVKTLFRELRALREQGFTEDEVTAAKEHLCGEEIISSEDMEYRMKRLARNYTYGFPQRSTADVVDCIRSITAEELSAALRILCDFDRAALLVYGPRVTERMKGQLVAASEIVQSDSDR</sequence>
<evidence type="ECO:0000313" key="5">
    <source>
        <dbReference type="Proteomes" id="UP000006546"/>
    </source>
</evidence>
<evidence type="ECO:0000259" key="2">
    <source>
        <dbReference type="Pfam" id="PF00675"/>
    </source>
</evidence>
<dbReference type="AlphaFoldDB" id="F4LJD7"/>
<dbReference type="Pfam" id="PF05193">
    <property type="entry name" value="Peptidase_M16_C"/>
    <property type="match status" value="1"/>
</dbReference>
<organism evidence="4 5">
    <name type="scientific">Treponema brennaborense (strain DSM 12168 / CIP 105900 / DD5/3)</name>
    <dbReference type="NCBI Taxonomy" id="906968"/>
    <lineage>
        <taxon>Bacteria</taxon>
        <taxon>Pseudomonadati</taxon>
        <taxon>Spirochaetota</taxon>
        <taxon>Spirochaetia</taxon>
        <taxon>Spirochaetales</taxon>
        <taxon>Treponemataceae</taxon>
        <taxon>Treponema</taxon>
    </lineage>
</organism>
<dbReference type="SUPFAM" id="SSF63411">
    <property type="entry name" value="LuxS/MPP-like metallohydrolase"/>
    <property type="match status" value="2"/>
</dbReference>
<dbReference type="PANTHER" id="PTHR11851">
    <property type="entry name" value="METALLOPROTEASE"/>
    <property type="match status" value="1"/>
</dbReference>
<proteinExistence type="inferred from homology"/>
<evidence type="ECO:0000313" key="4">
    <source>
        <dbReference type="EMBL" id="AEE17382.1"/>
    </source>
</evidence>
<gene>
    <name evidence="4" type="ordered locus">Trebr_1964</name>
</gene>
<dbReference type="EMBL" id="CP002696">
    <property type="protein sequence ID" value="AEE17382.1"/>
    <property type="molecule type" value="Genomic_DNA"/>
</dbReference>
<keyword evidence="4" id="KW-0378">Hydrolase</keyword>
<dbReference type="EC" id="3.4.24.64" evidence="4"/>
<dbReference type="Proteomes" id="UP000006546">
    <property type="component" value="Chromosome"/>
</dbReference>
<dbReference type="KEGG" id="tbe:Trebr_1964"/>